<evidence type="ECO:0000259" key="7">
    <source>
        <dbReference type="PROSITE" id="PS50835"/>
    </source>
</evidence>
<accession>A0A3N0YFA5</accession>
<evidence type="ECO:0000256" key="5">
    <source>
        <dbReference type="ARBA" id="ARBA00043266"/>
    </source>
</evidence>
<dbReference type="GO" id="GO:0002250">
    <property type="term" value="P:adaptive immune response"/>
    <property type="evidence" value="ECO:0007669"/>
    <property type="project" value="UniProtKB-KW"/>
</dbReference>
<name>A0A3N0YFA5_ANAGA</name>
<dbReference type="InterPro" id="IPR036179">
    <property type="entry name" value="Ig-like_dom_sf"/>
</dbReference>
<proteinExistence type="predicted"/>
<reference evidence="8 9" key="1">
    <citation type="submission" date="2018-10" db="EMBL/GenBank/DDBJ databases">
        <title>Genome assembly for a Yunnan-Guizhou Plateau 3E fish, Anabarilius grahami (Regan), and its evolutionary and genetic applications.</title>
        <authorList>
            <person name="Jiang W."/>
        </authorList>
    </citation>
    <scope>NUCLEOTIDE SEQUENCE [LARGE SCALE GENOMIC DNA]</scope>
    <source>
        <strain evidence="8">AG-KIZ</strain>
        <tissue evidence="8">Muscle</tissue>
    </source>
</reference>
<dbReference type="Pfam" id="PF07686">
    <property type="entry name" value="V-set"/>
    <property type="match status" value="2"/>
</dbReference>
<keyword evidence="5" id="KW-1279">T cell receptor</keyword>
<feature type="domain" description="Ig-like" evidence="7">
    <location>
        <begin position="56"/>
        <end position="140"/>
    </location>
</feature>
<dbReference type="PANTHER" id="PTHR19367">
    <property type="entry name" value="T-CELL RECEPTOR ALPHA CHAIN V REGION"/>
    <property type="match status" value="1"/>
</dbReference>
<dbReference type="PANTHER" id="PTHR19367:SF18">
    <property type="entry name" value="T CELL RECEPTOR ALPHA VARIABLE 16"/>
    <property type="match status" value="1"/>
</dbReference>
<dbReference type="AlphaFoldDB" id="A0A3N0YFA5"/>
<keyword evidence="4" id="KW-0393">Immunoglobulin domain</keyword>
<sequence>MLLCALGIFAVLAGHTEAEVINSLSEDENSLVGDTVTLSCSYKDYTENADANTINPLIPEKHVTAGDNVTLSCQYSGIVNTLQWYRQYPGSRIEYLIFATELRGQSEPALRLSAVANQGNKQMHLSIFSAEMEDSALYYCALVPTVTYQRSKPELLLSITESGDPVKEDPSAHWFYPKVDKLLELEISPAKWYRQYPGSKPEHLVFFTESSPKPEPSLRLTAAADKANKQMNLTISSTEVKDSAMYYCALQPTVTGNTTAPYKNSMRNYIQGRGS</sequence>
<dbReference type="EMBL" id="RJVU01044706">
    <property type="protein sequence ID" value="ROL44511.1"/>
    <property type="molecule type" value="Genomic_DNA"/>
</dbReference>
<evidence type="ECO:0000256" key="1">
    <source>
        <dbReference type="ARBA" id="ARBA00022729"/>
    </source>
</evidence>
<keyword evidence="3" id="KW-0675">Receptor</keyword>
<protein>
    <submittedName>
        <fullName evidence="8">Programmed cell death protein 1</fullName>
    </submittedName>
</protein>
<dbReference type="SUPFAM" id="SSF48726">
    <property type="entry name" value="Immunoglobulin"/>
    <property type="match status" value="2"/>
</dbReference>
<keyword evidence="2" id="KW-1064">Adaptive immunity</keyword>
<evidence type="ECO:0000256" key="2">
    <source>
        <dbReference type="ARBA" id="ARBA00023130"/>
    </source>
</evidence>
<dbReference type="InterPro" id="IPR013106">
    <property type="entry name" value="Ig_V-set"/>
</dbReference>
<comment type="caution">
    <text evidence="8">The sequence shown here is derived from an EMBL/GenBank/DDBJ whole genome shotgun (WGS) entry which is preliminary data.</text>
</comment>
<dbReference type="SMART" id="SM00409">
    <property type="entry name" value="IG"/>
    <property type="match status" value="2"/>
</dbReference>
<feature type="chain" id="PRO_5018276456" evidence="6">
    <location>
        <begin position="19"/>
        <end position="275"/>
    </location>
</feature>
<dbReference type="InterPro" id="IPR007110">
    <property type="entry name" value="Ig-like_dom"/>
</dbReference>
<evidence type="ECO:0000256" key="6">
    <source>
        <dbReference type="SAM" id="SignalP"/>
    </source>
</evidence>
<evidence type="ECO:0000313" key="9">
    <source>
        <dbReference type="Proteomes" id="UP000281406"/>
    </source>
</evidence>
<dbReference type="InterPro" id="IPR051287">
    <property type="entry name" value="TCR_variable_region"/>
</dbReference>
<dbReference type="Proteomes" id="UP000281406">
    <property type="component" value="Unassembled WGS sequence"/>
</dbReference>
<organism evidence="8 9">
    <name type="scientific">Anabarilius grahami</name>
    <name type="common">Kanglang fish</name>
    <name type="synonym">Barilius grahami</name>
    <dbReference type="NCBI Taxonomy" id="495550"/>
    <lineage>
        <taxon>Eukaryota</taxon>
        <taxon>Metazoa</taxon>
        <taxon>Chordata</taxon>
        <taxon>Craniata</taxon>
        <taxon>Vertebrata</taxon>
        <taxon>Euteleostomi</taxon>
        <taxon>Actinopterygii</taxon>
        <taxon>Neopterygii</taxon>
        <taxon>Teleostei</taxon>
        <taxon>Ostariophysi</taxon>
        <taxon>Cypriniformes</taxon>
        <taxon>Xenocyprididae</taxon>
        <taxon>Xenocypridinae</taxon>
        <taxon>Xenocypridinae incertae sedis</taxon>
        <taxon>Anabarilius</taxon>
    </lineage>
</organism>
<dbReference type="OrthoDB" id="9803478at2759"/>
<keyword evidence="5" id="KW-0391">Immunity</keyword>
<evidence type="ECO:0000256" key="4">
    <source>
        <dbReference type="ARBA" id="ARBA00023319"/>
    </source>
</evidence>
<evidence type="ECO:0000256" key="3">
    <source>
        <dbReference type="ARBA" id="ARBA00023170"/>
    </source>
</evidence>
<keyword evidence="9" id="KW-1185">Reference proteome</keyword>
<dbReference type="PROSITE" id="PS50835">
    <property type="entry name" value="IG_LIKE"/>
    <property type="match status" value="1"/>
</dbReference>
<dbReference type="GO" id="GO:0042101">
    <property type="term" value="C:T cell receptor complex"/>
    <property type="evidence" value="ECO:0007669"/>
    <property type="project" value="UniProtKB-KW"/>
</dbReference>
<dbReference type="InterPro" id="IPR013783">
    <property type="entry name" value="Ig-like_fold"/>
</dbReference>
<gene>
    <name evidence="8" type="ORF">DPX16_18222</name>
</gene>
<keyword evidence="1 6" id="KW-0732">Signal</keyword>
<dbReference type="Gene3D" id="2.60.40.10">
    <property type="entry name" value="Immunoglobulins"/>
    <property type="match status" value="2"/>
</dbReference>
<dbReference type="InterPro" id="IPR003599">
    <property type="entry name" value="Ig_sub"/>
</dbReference>
<feature type="signal peptide" evidence="6">
    <location>
        <begin position="1"/>
        <end position="18"/>
    </location>
</feature>
<dbReference type="SMART" id="SM00406">
    <property type="entry name" value="IGv"/>
    <property type="match status" value="2"/>
</dbReference>
<evidence type="ECO:0000313" key="8">
    <source>
        <dbReference type="EMBL" id="ROL44511.1"/>
    </source>
</evidence>